<protein>
    <recommendedName>
        <fullName evidence="2 7">Thioredoxin</fullName>
    </recommendedName>
</protein>
<dbReference type="PANTHER" id="PTHR45663:SF11">
    <property type="entry name" value="GEO12009P1"/>
    <property type="match status" value="1"/>
</dbReference>
<feature type="site" description="Contributes to redox potential value" evidence="9">
    <location>
        <position position="30"/>
    </location>
</feature>
<dbReference type="Gene3D" id="3.40.30.10">
    <property type="entry name" value="Glutaredoxin"/>
    <property type="match status" value="1"/>
</dbReference>
<evidence type="ECO:0000259" key="11">
    <source>
        <dbReference type="PROSITE" id="PS51352"/>
    </source>
</evidence>
<dbReference type="AlphaFoldDB" id="A0A4R1R2W8"/>
<keyword evidence="6 10" id="KW-0676">Redox-active center</keyword>
<dbReference type="InterPro" id="IPR017937">
    <property type="entry name" value="Thioredoxin_CS"/>
</dbReference>
<keyword evidence="5 10" id="KW-1015">Disulfide bond</keyword>
<gene>
    <name evidence="12" type="ORF">EDC14_103833</name>
</gene>
<dbReference type="InterPro" id="IPR013766">
    <property type="entry name" value="Thioredoxin_domain"/>
</dbReference>
<feature type="site" description="Contributes to redox potential value" evidence="9">
    <location>
        <position position="31"/>
    </location>
</feature>
<name>A0A4R1R2W8_HYDET</name>
<feature type="site" description="Deprotonates C-terminal active site Cys" evidence="9">
    <location>
        <position position="23"/>
    </location>
</feature>
<keyword evidence="4" id="KW-0249">Electron transport</keyword>
<feature type="active site" description="Nucleophile" evidence="9">
    <location>
        <position position="29"/>
    </location>
</feature>
<dbReference type="SUPFAM" id="SSF52833">
    <property type="entry name" value="Thioredoxin-like"/>
    <property type="match status" value="1"/>
</dbReference>
<proteinExistence type="inferred from homology"/>
<dbReference type="CDD" id="cd02947">
    <property type="entry name" value="TRX_family"/>
    <property type="match status" value="1"/>
</dbReference>
<comment type="caution">
    <text evidence="12">The sequence shown here is derived from an EMBL/GenBank/DDBJ whole genome shotgun (WGS) entry which is preliminary data.</text>
</comment>
<reference evidence="12 13" key="1">
    <citation type="submission" date="2019-03" db="EMBL/GenBank/DDBJ databases">
        <title>Genomic Encyclopedia of Type Strains, Phase IV (KMG-IV): sequencing the most valuable type-strain genomes for metagenomic binning, comparative biology and taxonomic classification.</title>
        <authorList>
            <person name="Goeker M."/>
        </authorList>
    </citation>
    <scope>NUCLEOTIDE SEQUENCE [LARGE SCALE GENOMIC DNA]</scope>
    <source>
        <strain evidence="12 13">LX-B</strain>
    </source>
</reference>
<dbReference type="PIRSF" id="PIRSF000077">
    <property type="entry name" value="Thioredoxin"/>
    <property type="match status" value="1"/>
</dbReference>
<dbReference type="Proteomes" id="UP000295008">
    <property type="component" value="Unassembled WGS sequence"/>
</dbReference>
<dbReference type="InterPro" id="IPR005746">
    <property type="entry name" value="Thioredoxin"/>
</dbReference>
<keyword evidence="3" id="KW-0813">Transport</keyword>
<dbReference type="GO" id="GO:0005829">
    <property type="term" value="C:cytosol"/>
    <property type="evidence" value="ECO:0007669"/>
    <property type="project" value="TreeGrafter"/>
</dbReference>
<evidence type="ECO:0000256" key="7">
    <source>
        <dbReference type="NCBIfam" id="TIGR01068"/>
    </source>
</evidence>
<organism evidence="12 13">
    <name type="scientific">Hydrogenispora ethanolica</name>
    <dbReference type="NCBI Taxonomy" id="1082276"/>
    <lineage>
        <taxon>Bacteria</taxon>
        <taxon>Bacillati</taxon>
        <taxon>Bacillota</taxon>
        <taxon>Hydrogenispora</taxon>
    </lineage>
</organism>
<evidence type="ECO:0000313" key="13">
    <source>
        <dbReference type="Proteomes" id="UP000295008"/>
    </source>
</evidence>
<evidence type="ECO:0000256" key="5">
    <source>
        <dbReference type="ARBA" id="ARBA00023157"/>
    </source>
</evidence>
<feature type="domain" description="Thioredoxin" evidence="11">
    <location>
        <begin position="1"/>
        <end position="104"/>
    </location>
</feature>
<evidence type="ECO:0000256" key="10">
    <source>
        <dbReference type="PIRSR" id="PIRSR000077-4"/>
    </source>
</evidence>
<evidence type="ECO:0000256" key="6">
    <source>
        <dbReference type="ARBA" id="ARBA00023284"/>
    </source>
</evidence>
<comment type="similarity">
    <text evidence="1 8">Belongs to the thioredoxin family.</text>
</comment>
<dbReference type="FunFam" id="3.40.30.10:FF:000001">
    <property type="entry name" value="Thioredoxin"/>
    <property type="match status" value="1"/>
</dbReference>
<evidence type="ECO:0000313" key="12">
    <source>
        <dbReference type="EMBL" id="TCL59740.1"/>
    </source>
</evidence>
<accession>A0A4R1R2W8</accession>
<dbReference type="PROSITE" id="PS00194">
    <property type="entry name" value="THIOREDOXIN_1"/>
    <property type="match status" value="1"/>
</dbReference>
<dbReference type="PRINTS" id="PR00421">
    <property type="entry name" value="THIOREDOXIN"/>
</dbReference>
<dbReference type="InterPro" id="IPR036249">
    <property type="entry name" value="Thioredoxin-like_sf"/>
</dbReference>
<evidence type="ECO:0000256" key="8">
    <source>
        <dbReference type="PIRNR" id="PIRNR000077"/>
    </source>
</evidence>
<dbReference type="GO" id="GO:0045454">
    <property type="term" value="P:cell redox homeostasis"/>
    <property type="evidence" value="ECO:0007669"/>
    <property type="project" value="TreeGrafter"/>
</dbReference>
<dbReference type="NCBIfam" id="TIGR01068">
    <property type="entry name" value="thioredoxin"/>
    <property type="match status" value="1"/>
</dbReference>
<evidence type="ECO:0000256" key="9">
    <source>
        <dbReference type="PIRSR" id="PIRSR000077-1"/>
    </source>
</evidence>
<evidence type="ECO:0000256" key="4">
    <source>
        <dbReference type="ARBA" id="ARBA00022982"/>
    </source>
</evidence>
<keyword evidence="13" id="KW-1185">Reference proteome</keyword>
<dbReference type="GO" id="GO:0015035">
    <property type="term" value="F:protein-disulfide reductase activity"/>
    <property type="evidence" value="ECO:0007669"/>
    <property type="project" value="UniProtKB-UniRule"/>
</dbReference>
<dbReference type="PROSITE" id="PS51352">
    <property type="entry name" value="THIOREDOXIN_2"/>
    <property type="match status" value="1"/>
</dbReference>
<evidence type="ECO:0000256" key="1">
    <source>
        <dbReference type="ARBA" id="ARBA00008987"/>
    </source>
</evidence>
<sequence length="104" mass="11739">MMNVTENAFKDEVLNNAGVVLVDFWAPWCGPCRMVGPILEQIAQDQGDRLKVAKVNVDENQRLASEYGVMSIPTMIIFKDGQIVDRFVGALPKKAIEERLERFL</sequence>
<feature type="active site" description="Nucleophile" evidence="9">
    <location>
        <position position="32"/>
    </location>
</feature>
<evidence type="ECO:0000256" key="3">
    <source>
        <dbReference type="ARBA" id="ARBA00022448"/>
    </source>
</evidence>
<feature type="disulfide bond" description="Redox-active" evidence="10">
    <location>
        <begin position="29"/>
        <end position="32"/>
    </location>
</feature>
<dbReference type="EMBL" id="SLUN01000038">
    <property type="protein sequence ID" value="TCL59740.1"/>
    <property type="molecule type" value="Genomic_DNA"/>
</dbReference>
<dbReference type="PANTHER" id="PTHR45663">
    <property type="entry name" value="GEO12009P1"/>
    <property type="match status" value="1"/>
</dbReference>
<dbReference type="Pfam" id="PF00085">
    <property type="entry name" value="Thioredoxin"/>
    <property type="match status" value="1"/>
</dbReference>
<evidence type="ECO:0000256" key="2">
    <source>
        <dbReference type="ARBA" id="ARBA00020570"/>
    </source>
</evidence>